<keyword evidence="2" id="KW-0560">Oxidoreductase</keyword>
<dbReference type="SUPFAM" id="SSF51905">
    <property type="entry name" value="FAD/NAD(P)-binding domain"/>
    <property type="match status" value="1"/>
</dbReference>
<dbReference type="Proteomes" id="UP000013026">
    <property type="component" value="Chromosome"/>
</dbReference>
<keyword evidence="1" id="KW-0285">Flavoprotein</keyword>
<dbReference type="InterPro" id="IPR023856">
    <property type="entry name" value="Bdr"/>
</dbReference>
<name>D3PT84_MEIRD</name>
<dbReference type="EMBL" id="CP001743">
    <property type="protein sequence ID" value="ADD28667.1"/>
    <property type="molecule type" value="Genomic_DNA"/>
</dbReference>
<dbReference type="KEGG" id="mre:K649_13010"/>
<proteinExistence type="predicted"/>
<dbReference type="Pfam" id="PF13738">
    <property type="entry name" value="Pyr_redox_3"/>
    <property type="match status" value="1"/>
</dbReference>
<evidence type="ECO:0000313" key="4">
    <source>
        <dbReference type="EMBL" id="AGK05888.1"/>
    </source>
</evidence>
<dbReference type="InterPro" id="IPR036188">
    <property type="entry name" value="FAD/NAD-bd_sf"/>
</dbReference>
<dbReference type="OrthoDB" id="9778740at2"/>
<dbReference type="RefSeq" id="WP_013014166.1">
    <property type="nucleotide sequence ID" value="NC_013946.1"/>
</dbReference>
<dbReference type="NCBIfam" id="TIGR04018">
    <property type="entry name" value="Bthiol_YpdA"/>
    <property type="match status" value="1"/>
</dbReference>
<dbReference type="KEGG" id="mrb:Mrub_1910"/>
<accession>D3PT84</accession>
<gene>
    <name evidence="3" type="ordered locus">Mrub_1910</name>
    <name evidence="4" type="ORF">K649_13010</name>
</gene>
<reference evidence="4 6" key="3">
    <citation type="submission" date="2013-04" db="EMBL/GenBank/DDBJ databases">
        <authorList>
            <person name="Chin J."/>
            <person name="Alexander D.H."/>
            <person name="Marks P."/>
            <person name="Korlach J."/>
            <person name="Clum A."/>
            <person name="Copeland A."/>
        </authorList>
    </citation>
    <scope>NUCLEOTIDE SEQUENCE [LARGE SCALE GENOMIC DNA]</scope>
    <source>
        <strain evidence="6">ATCC 35948 / DSM 1279 / VKM B-1258 / 21</strain>
        <strain evidence="4">DSM 1279</strain>
    </source>
</reference>
<reference evidence="4" key="2">
    <citation type="submission" date="2013-04" db="EMBL/GenBank/DDBJ databases">
        <title>Non-Hybrid, Finished Microbial Genome Assemblies from Long-Read SMRT Sequencing Data.</title>
        <authorList>
            <person name="Klammer A."/>
            <person name="Drake J."/>
            <person name="Heiner C."/>
            <person name="Clum A."/>
            <person name="Copeland A."/>
            <person name="Huddleston J."/>
            <person name="Eichler E."/>
            <person name="Turner S.W."/>
        </authorList>
    </citation>
    <scope>NUCLEOTIDE SEQUENCE</scope>
    <source>
        <strain evidence="4">DSM 1279</strain>
    </source>
</reference>
<dbReference type="PANTHER" id="PTHR48105">
    <property type="entry name" value="THIOREDOXIN REDUCTASE 1-RELATED-RELATED"/>
    <property type="match status" value="1"/>
</dbReference>
<sequence>MWDLVIVGAGPVGLAAAIEAKRVGLRAVVLEKGTIVHTLYRWPRETVFFSEARNIEIGGHPFPSLSAKPTRREALQYYRRVAENEGLDIRTYTEVTDLYPELGHFRVSYRDRDGEGELKSRFVLVATGYYDNPNRLGVPGEDLPHVRYGLDETLPYWNQRVVVVGGSNSAVEAALELYRGGARVTVVHHGPEIRPRVKYWLKPDFENRVREGSIQLLLNTKVREIAPRAVWVETSSGQGFQSIPCDFVLIHIGYRAVDGLLRRAGVAYQGDAPVLSEAYETSLEGLFVAGSAGYGADTRTVFIENGREHARRAVQAMAARLQTVSGSAV</sequence>
<reference evidence="3 5" key="1">
    <citation type="journal article" date="2010" name="Stand. Genomic Sci.">
        <title>Complete genome sequence of Meiothermus ruber type strain (21).</title>
        <authorList>
            <person name="Tindall B.J."/>
            <person name="Sikorski J."/>
            <person name="Lucas S."/>
            <person name="Goltsman E."/>
            <person name="Copeland A."/>
            <person name="Glavina Del Rio T."/>
            <person name="Nolan M."/>
            <person name="Tice H."/>
            <person name="Cheng J.F."/>
            <person name="Han C."/>
            <person name="Pitluck S."/>
            <person name="Liolios K."/>
            <person name="Ivanova N."/>
            <person name="Mavromatis K."/>
            <person name="Ovchinnikova G."/>
            <person name="Pati A."/>
            <person name="Fahnrich R."/>
            <person name="Goodwin L."/>
            <person name="Chen A."/>
            <person name="Palaniappan K."/>
            <person name="Land M."/>
            <person name="Hauser L."/>
            <person name="Chang Y.J."/>
            <person name="Jeffries C.D."/>
            <person name="Rohde M."/>
            <person name="Goker M."/>
            <person name="Woyke T."/>
            <person name="Bristow J."/>
            <person name="Eisen J.A."/>
            <person name="Markowitz V."/>
            <person name="Hugenholtz P."/>
            <person name="Kyrpides N.C."/>
            <person name="Klenk H.P."/>
            <person name="Lapidus A."/>
        </authorList>
    </citation>
    <scope>NUCLEOTIDE SEQUENCE [LARGE SCALE GENOMIC DNA]</scope>
    <source>
        <strain evidence="5">ATCC 35948 / DSM 1279 / VKM B-1258 / 21</strain>
        <strain evidence="3">DSM 1279</strain>
    </source>
</reference>
<dbReference type="Gene3D" id="3.50.50.60">
    <property type="entry name" value="FAD/NAD(P)-binding domain"/>
    <property type="match status" value="1"/>
</dbReference>
<evidence type="ECO:0000313" key="3">
    <source>
        <dbReference type="EMBL" id="ADD28667.1"/>
    </source>
</evidence>
<dbReference type="eggNOG" id="COG0492">
    <property type="taxonomic scope" value="Bacteria"/>
</dbReference>
<dbReference type="InterPro" id="IPR050097">
    <property type="entry name" value="Ferredoxin-NADP_redctase_2"/>
</dbReference>
<dbReference type="EMBL" id="CP005385">
    <property type="protein sequence ID" value="AGK05888.1"/>
    <property type="molecule type" value="Genomic_DNA"/>
</dbReference>
<evidence type="ECO:0000313" key="5">
    <source>
        <dbReference type="Proteomes" id="UP000006655"/>
    </source>
</evidence>
<dbReference type="PRINTS" id="PR00368">
    <property type="entry name" value="FADPNR"/>
</dbReference>
<evidence type="ECO:0000256" key="2">
    <source>
        <dbReference type="ARBA" id="ARBA00023002"/>
    </source>
</evidence>
<dbReference type="PRINTS" id="PR00469">
    <property type="entry name" value="PNDRDTASEII"/>
</dbReference>
<dbReference type="PATRIC" id="fig|504728.9.peg.2676"/>
<evidence type="ECO:0000313" key="6">
    <source>
        <dbReference type="Proteomes" id="UP000013026"/>
    </source>
</evidence>
<dbReference type="STRING" id="504728.K649_13010"/>
<keyword evidence="5" id="KW-1185">Reference proteome</keyword>
<dbReference type="Proteomes" id="UP000006655">
    <property type="component" value="Chromosome"/>
</dbReference>
<dbReference type="GO" id="GO:0016491">
    <property type="term" value="F:oxidoreductase activity"/>
    <property type="evidence" value="ECO:0007669"/>
    <property type="project" value="UniProtKB-KW"/>
</dbReference>
<protein>
    <submittedName>
        <fullName evidence="4">FAD-dependent pyridine nucleotide-disulfide oxidoreductase</fullName>
    </submittedName>
</protein>
<organism evidence="4 6">
    <name type="scientific">Meiothermus ruber (strain ATCC 35948 / DSM 1279 / VKM B-1258 / 21)</name>
    <name type="common">Thermus ruber</name>
    <dbReference type="NCBI Taxonomy" id="504728"/>
    <lineage>
        <taxon>Bacteria</taxon>
        <taxon>Thermotogati</taxon>
        <taxon>Deinococcota</taxon>
        <taxon>Deinococci</taxon>
        <taxon>Thermales</taxon>
        <taxon>Thermaceae</taxon>
        <taxon>Meiothermus</taxon>
    </lineage>
</organism>
<dbReference type="AlphaFoldDB" id="D3PT84"/>
<evidence type="ECO:0000256" key="1">
    <source>
        <dbReference type="ARBA" id="ARBA00022630"/>
    </source>
</evidence>